<comment type="subcellular location">
    <subcellularLocation>
        <location evidence="1">Membrane</location>
        <topology evidence="1">Multi-pass membrane protein</topology>
    </subcellularLocation>
</comment>
<dbReference type="Pfam" id="PF07885">
    <property type="entry name" value="Ion_trans_2"/>
    <property type="match status" value="1"/>
</dbReference>
<dbReference type="GO" id="GO:0015271">
    <property type="term" value="F:outward rectifier potassium channel activity"/>
    <property type="evidence" value="ECO:0007669"/>
    <property type="project" value="TreeGrafter"/>
</dbReference>
<evidence type="ECO:0000256" key="7">
    <source>
        <dbReference type="ARBA" id="ARBA00023303"/>
    </source>
</evidence>
<accession>A0AAW2YK01</accession>
<feature type="transmembrane region" description="Helical" evidence="8">
    <location>
        <begin position="124"/>
        <end position="145"/>
    </location>
</feature>
<evidence type="ECO:0000313" key="11">
    <source>
        <dbReference type="Proteomes" id="UP001431209"/>
    </source>
</evidence>
<sequence length="381" mass="43815">MASTVHTQHEAQQSKTDTNIDLQSQKYCSVCLCSHVETYFSEGHYIHNQNENIFSSTLTNYQRNMLSNDRLVCNAAFKLIENRHKMLDHKFKLKDIVKPKDEESELKALEQLLGQTDIRNGFALFIRFLVGLFWWFVCIFVLPLVYLRLESEQNLTYGQWVFSTINDATTAGLGVVVPKTSSGRIYNVFHSFFTISFTFATLSYMTSFTLLNIDKIIILVISILHRVLRKVLCLPSRLPHQSMLTPLDLKVFKTLNHNFVKSLAFLLFVVGYWLIGSAIFAYQNSWDYATGVYFAFNVISVIGNGDFYPTTTGSMIFFCFYILGIFRFFNNFMEYFGQQACDLPVDVTLKILNKLGLNKKKEYQLKVVAVISNAKKEGSEQ</sequence>
<feature type="transmembrane region" description="Helical" evidence="8">
    <location>
        <begin position="185"/>
        <end position="204"/>
    </location>
</feature>
<dbReference type="Proteomes" id="UP001431209">
    <property type="component" value="Unassembled WGS sequence"/>
</dbReference>
<keyword evidence="2" id="KW-0813">Transport</keyword>
<protein>
    <submittedName>
        <fullName evidence="10">TOK1</fullName>
    </submittedName>
</protein>
<evidence type="ECO:0000256" key="3">
    <source>
        <dbReference type="ARBA" id="ARBA00022692"/>
    </source>
</evidence>
<feature type="transmembrane region" description="Helical" evidence="8">
    <location>
        <begin position="263"/>
        <end position="282"/>
    </location>
</feature>
<dbReference type="GO" id="GO:0022841">
    <property type="term" value="F:potassium ion leak channel activity"/>
    <property type="evidence" value="ECO:0007669"/>
    <property type="project" value="TreeGrafter"/>
</dbReference>
<name>A0AAW2YK01_9EUKA</name>
<dbReference type="PANTHER" id="PTHR11003">
    <property type="entry name" value="POTASSIUM CHANNEL, SUBFAMILY K"/>
    <property type="match status" value="1"/>
</dbReference>
<proteinExistence type="predicted"/>
<evidence type="ECO:0000256" key="5">
    <source>
        <dbReference type="ARBA" id="ARBA00023065"/>
    </source>
</evidence>
<gene>
    <name evidence="10" type="ORF">AKO1_005812</name>
</gene>
<reference evidence="10 11" key="1">
    <citation type="submission" date="2024-03" db="EMBL/GenBank/DDBJ databases">
        <title>The Acrasis kona genome and developmental transcriptomes reveal deep origins of eukaryotic multicellular pathways.</title>
        <authorList>
            <person name="Sheikh S."/>
            <person name="Fu C.-J."/>
            <person name="Brown M.W."/>
            <person name="Baldauf S.L."/>
        </authorList>
    </citation>
    <scope>NUCLEOTIDE SEQUENCE [LARGE SCALE GENOMIC DNA]</scope>
    <source>
        <strain evidence="10 11">ATCC MYA-3509</strain>
    </source>
</reference>
<dbReference type="PANTHER" id="PTHR11003:SF291">
    <property type="entry name" value="IP11374P"/>
    <property type="match status" value="1"/>
</dbReference>
<dbReference type="AlphaFoldDB" id="A0AAW2YK01"/>
<dbReference type="InterPro" id="IPR013099">
    <property type="entry name" value="K_chnl_dom"/>
</dbReference>
<evidence type="ECO:0000256" key="8">
    <source>
        <dbReference type="SAM" id="Phobius"/>
    </source>
</evidence>
<dbReference type="SUPFAM" id="SSF81324">
    <property type="entry name" value="Voltage-gated potassium channels"/>
    <property type="match status" value="2"/>
</dbReference>
<evidence type="ECO:0000313" key="10">
    <source>
        <dbReference type="EMBL" id="KAL0477339.1"/>
    </source>
</evidence>
<keyword evidence="6 8" id="KW-0472">Membrane</keyword>
<dbReference type="GO" id="GO:0005886">
    <property type="term" value="C:plasma membrane"/>
    <property type="evidence" value="ECO:0007669"/>
    <property type="project" value="TreeGrafter"/>
</dbReference>
<dbReference type="EMBL" id="JAOPGA020000167">
    <property type="protein sequence ID" value="KAL0477339.1"/>
    <property type="molecule type" value="Genomic_DNA"/>
</dbReference>
<keyword evidence="7" id="KW-0407">Ion channel</keyword>
<keyword evidence="4 8" id="KW-1133">Transmembrane helix</keyword>
<evidence type="ECO:0000256" key="2">
    <source>
        <dbReference type="ARBA" id="ARBA00022448"/>
    </source>
</evidence>
<organism evidence="10 11">
    <name type="scientific">Acrasis kona</name>
    <dbReference type="NCBI Taxonomy" id="1008807"/>
    <lineage>
        <taxon>Eukaryota</taxon>
        <taxon>Discoba</taxon>
        <taxon>Heterolobosea</taxon>
        <taxon>Tetramitia</taxon>
        <taxon>Eutetramitia</taxon>
        <taxon>Acrasidae</taxon>
        <taxon>Acrasis</taxon>
    </lineage>
</organism>
<evidence type="ECO:0000256" key="1">
    <source>
        <dbReference type="ARBA" id="ARBA00004141"/>
    </source>
</evidence>
<evidence type="ECO:0000259" key="9">
    <source>
        <dbReference type="Pfam" id="PF07885"/>
    </source>
</evidence>
<comment type="caution">
    <text evidence="10">The sequence shown here is derived from an EMBL/GenBank/DDBJ whole genome shotgun (WGS) entry which is preliminary data.</text>
</comment>
<dbReference type="InterPro" id="IPR003280">
    <property type="entry name" value="2pore_dom_K_chnl"/>
</dbReference>
<keyword evidence="3 8" id="KW-0812">Transmembrane</keyword>
<evidence type="ECO:0000256" key="4">
    <source>
        <dbReference type="ARBA" id="ARBA00022989"/>
    </source>
</evidence>
<feature type="transmembrane region" description="Helical" evidence="8">
    <location>
        <begin position="307"/>
        <end position="329"/>
    </location>
</feature>
<dbReference type="Gene3D" id="1.10.287.70">
    <property type="match status" value="1"/>
</dbReference>
<evidence type="ECO:0000256" key="6">
    <source>
        <dbReference type="ARBA" id="ARBA00023136"/>
    </source>
</evidence>
<keyword evidence="11" id="KW-1185">Reference proteome</keyword>
<feature type="domain" description="Potassium channel" evidence="9">
    <location>
        <begin position="269"/>
        <end position="338"/>
    </location>
</feature>
<keyword evidence="5" id="KW-0406">Ion transport</keyword>
<dbReference type="GO" id="GO:0030322">
    <property type="term" value="P:stabilization of membrane potential"/>
    <property type="evidence" value="ECO:0007669"/>
    <property type="project" value="TreeGrafter"/>
</dbReference>